<dbReference type="EMBL" id="JAQQXP010000002">
    <property type="protein sequence ID" value="MDC8831983.1"/>
    <property type="molecule type" value="Genomic_DNA"/>
</dbReference>
<dbReference type="PANTHER" id="PTHR35802:SF1">
    <property type="entry name" value="PROTEASE SYNTHASE AND SPORULATION PROTEIN PAI 2"/>
    <property type="match status" value="1"/>
</dbReference>
<dbReference type="Proteomes" id="UP001218788">
    <property type="component" value="Unassembled WGS sequence"/>
</dbReference>
<reference evidence="1 2" key="1">
    <citation type="submission" date="2022-10" db="EMBL/GenBank/DDBJ databases">
        <title>Alteromonas sp. chi3 Genome sequencing.</title>
        <authorList>
            <person name="Park S."/>
        </authorList>
    </citation>
    <scope>NUCLEOTIDE SEQUENCE [LARGE SCALE GENOMIC DNA]</scope>
    <source>
        <strain evidence="2">chi3</strain>
    </source>
</reference>
<dbReference type="PANTHER" id="PTHR35802">
    <property type="entry name" value="PROTEASE SYNTHASE AND SPORULATION PROTEIN PAI 2"/>
    <property type="match status" value="1"/>
</dbReference>
<dbReference type="SUPFAM" id="SSF50475">
    <property type="entry name" value="FMN-binding split barrel"/>
    <property type="match status" value="1"/>
</dbReference>
<dbReference type="RefSeq" id="WP_273641767.1">
    <property type="nucleotide sequence ID" value="NZ_JAQQXP010000002.1"/>
</dbReference>
<comment type="caution">
    <text evidence="1">The sequence shown here is derived from an EMBL/GenBank/DDBJ whole genome shotgun (WGS) entry which is preliminary data.</text>
</comment>
<dbReference type="InterPro" id="IPR012349">
    <property type="entry name" value="Split_barrel_FMN-bd"/>
</dbReference>
<proteinExistence type="predicted"/>
<accession>A0ABT5L849</accession>
<keyword evidence="2" id="KW-1185">Reference proteome</keyword>
<dbReference type="Pfam" id="PF04299">
    <property type="entry name" value="FMN_bind_2"/>
    <property type="match status" value="1"/>
</dbReference>
<sequence length="208" mass="22964">MFVPAAFAFTGQAQQLAFIEQYPFAVLTTGDLQATHLPMLVNLQGNSVTLLGHVARGNPHWRALDNTPALAVFSGPHAYISPKWYASEPNVPTWNYVAVHAKGTLQIMTDSELLAAIDELMATFEPDFAQQEAGEAYDVYRQKLLKGIVGITLHVEHLKGVRKLGQHKSQADQAGVSKGLRSTDNYESLALLNYMQRHDIGYANEEID</sequence>
<dbReference type="InterPro" id="IPR007396">
    <property type="entry name" value="TR_PAI2-type"/>
</dbReference>
<organism evidence="1 2">
    <name type="scientific">Alteromonas gilva</name>
    <dbReference type="NCBI Taxonomy" id="2987522"/>
    <lineage>
        <taxon>Bacteria</taxon>
        <taxon>Pseudomonadati</taxon>
        <taxon>Pseudomonadota</taxon>
        <taxon>Gammaproteobacteria</taxon>
        <taxon>Alteromonadales</taxon>
        <taxon>Alteromonadaceae</taxon>
        <taxon>Alteromonas/Salinimonas group</taxon>
        <taxon>Alteromonas</taxon>
    </lineage>
</organism>
<name>A0ABT5L849_9ALTE</name>
<dbReference type="Gene3D" id="2.30.110.10">
    <property type="entry name" value="Electron Transport, Fmn-binding Protein, Chain A"/>
    <property type="match status" value="1"/>
</dbReference>
<evidence type="ECO:0000313" key="1">
    <source>
        <dbReference type="EMBL" id="MDC8831983.1"/>
    </source>
</evidence>
<dbReference type="PIRSF" id="PIRSF010372">
    <property type="entry name" value="PaiB"/>
    <property type="match status" value="1"/>
</dbReference>
<gene>
    <name evidence="1" type="ORF">OIK42_14585</name>
</gene>
<evidence type="ECO:0000313" key="2">
    <source>
        <dbReference type="Proteomes" id="UP001218788"/>
    </source>
</evidence>
<protein>
    <submittedName>
        <fullName evidence="1">FMN-binding negative transcriptional regulator</fullName>
    </submittedName>
</protein>